<dbReference type="Proteomes" id="UP001477278">
    <property type="component" value="Unassembled WGS sequence"/>
</dbReference>
<dbReference type="SMART" id="SM00086">
    <property type="entry name" value="PAC"/>
    <property type="match status" value="1"/>
</dbReference>
<reference evidence="8 9" key="1">
    <citation type="submission" date="2024-05" db="EMBL/GenBank/DDBJ databases">
        <title>Genome sequencing of Marine Estuary Bacteria, Shewanella vesiculosa and S. baltica, and Pseudomonas syringae.</title>
        <authorList>
            <person name="Gurung A."/>
            <person name="Maclea K.S."/>
        </authorList>
    </citation>
    <scope>NUCLEOTIDE SEQUENCE [LARGE SCALE GENOMIC DNA]</scope>
    <source>
        <strain evidence="8 9">1A</strain>
    </source>
</reference>
<keyword evidence="2 3" id="KW-0807">Transducer</keyword>
<evidence type="ECO:0000256" key="1">
    <source>
        <dbReference type="ARBA" id="ARBA00004370"/>
    </source>
</evidence>
<dbReference type="PANTHER" id="PTHR32089">
    <property type="entry name" value="METHYL-ACCEPTING CHEMOTAXIS PROTEIN MCPB"/>
    <property type="match status" value="1"/>
</dbReference>
<evidence type="ECO:0000256" key="5">
    <source>
        <dbReference type="SAM" id="Phobius"/>
    </source>
</evidence>
<comment type="subcellular location">
    <subcellularLocation>
        <location evidence="1">Membrane</location>
    </subcellularLocation>
</comment>
<dbReference type="CDD" id="cd00130">
    <property type="entry name" value="PAS"/>
    <property type="match status" value="1"/>
</dbReference>
<dbReference type="PROSITE" id="PS50111">
    <property type="entry name" value="CHEMOTAXIS_TRANSDUC_2"/>
    <property type="match status" value="1"/>
</dbReference>
<dbReference type="SUPFAM" id="SSF58104">
    <property type="entry name" value="Methyl-accepting chemotaxis protein (MCP) signaling domain"/>
    <property type="match status" value="1"/>
</dbReference>
<name>A0ABV0FQ06_9GAMM</name>
<dbReference type="EMBL" id="JBDPZN010000004">
    <property type="protein sequence ID" value="MEO3682909.1"/>
    <property type="molecule type" value="Genomic_DNA"/>
</dbReference>
<dbReference type="PANTHER" id="PTHR32089:SF52">
    <property type="entry name" value="CHEMOTAXIS SIGNAL TRANSDUCTION SYSTEM METHYL ACCEPTING SENSORY TRANSDUCER WITH PAS SENSORY DOMAIN"/>
    <property type="match status" value="1"/>
</dbReference>
<organism evidence="8 9">
    <name type="scientific">Shewanella vesiculosa</name>
    <dbReference type="NCBI Taxonomy" id="518738"/>
    <lineage>
        <taxon>Bacteria</taxon>
        <taxon>Pseudomonadati</taxon>
        <taxon>Pseudomonadota</taxon>
        <taxon>Gammaproteobacteria</taxon>
        <taxon>Alteromonadales</taxon>
        <taxon>Shewanellaceae</taxon>
        <taxon>Shewanella</taxon>
    </lineage>
</organism>
<dbReference type="InterPro" id="IPR013655">
    <property type="entry name" value="PAS_fold_3"/>
</dbReference>
<accession>A0ABV0FQ06</accession>
<evidence type="ECO:0000313" key="9">
    <source>
        <dbReference type="Proteomes" id="UP001477278"/>
    </source>
</evidence>
<comment type="caution">
    <text evidence="8">The sequence shown here is derived from an EMBL/GenBank/DDBJ whole genome shotgun (WGS) entry which is preliminary data.</text>
</comment>
<dbReference type="InterPro" id="IPR035965">
    <property type="entry name" value="PAS-like_dom_sf"/>
</dbReference>
<dbReference type="Gene3D" id="1.10.287.950">
    <property type="entry name" value="Methyl-accepting chemotaxis protein"/>
    <property type="match status" value="1"/>
</dbReference>
<keyword evidence="5" id="KW-0812">Transmembrane</keyword>
<evidence type="ECO:0000256" key="3">
    <source>
        <dbReference type="PROSITE-ProRule" id="PRU00284"/>
    </source>
</evidence>
<dbReference type="SMART" id="SM00283">
    <property type="entry name" value="MA"/>
    <property type="match status" value="1"/>
</dbReference>
<dbReference type="Gene3D" id="3.30.450.20">
    <property type="entry name" value="PAS domain"/>
    <property type="match status" value="1"/>
</dbReference>
<proteinExistence type="predicted"/>
<dbReference type="InterPro" id="IPR000014">
    <property type="entry name" value="PAS"/>
</dbReference>
<feature type="coiled-coil region" evidence="4">
    <location>
        <begin position="249"/>
        <end position="283"/>
    </location>
</feature>
<evidence type="ECO:0000259" key="6">
    <source>
        <dbReference type="PROSITE" id="PS50111"/>
    </source>
</evidence>
<protein>
    <submittedName>
        <fullName evidence="8">PAS domain-containing methyl-accepting chemotaxis protein</fullName>
    </submittedName>
</protein>
<evidence type="ECO:0000256" key="2">
    <source>
        <dbReference type="ARBA" id="ARBA00023224"/>
    </source>
</evidence>
<dbReference type="Pfam" id="PF08447">
    <property type="entry name" value="PAS_3"/>
    <property type="match status" value="1"/>
</dbReference>
<dbReference type="PROSITE" id="PS50112">
    <property type="entry name" value="PAS"/>
    <property type="match status" value="1"/>
</dbReference>
<dbReference type="InterPro" id="IPR004089">
    <property type="entry name" value="MCPsignal_dom"/>
</dbReference>
<feature type="domain" description="Methyl-accepting transducer" evidence="6">
    <location>
        <begin position="241"/>
        <end position="477"/>
    </location>
</feature>
<keyword evidence="9" id="KW-1185">Reference proteome</keyword>
<keyword evidence="5" id="KW-1133">Transmembrane helix</keyword>
<sequence length="513" mass="57156">MRHKDVIDKEVSLNANDELVSITDKRGIITYANETFIKISGFSEQELVTHNHNIVRHPDMPAEAFKELWDKLKAGESWRGIVKNRCKDGSYYWVDAFVSPLYEKGQITGYQSVRIKAKPEYITNAQKLYSQIKQGKTASYVMTSQHKRWLGASITLAAIIGCGVVFNWTMAAVIFSLALVNTLLFTKELFSLPNKINQYQQQYDSVSRLVYCGNDSISVLEFQQVLNQAKMQGVLGRSQDQGNNLHHIANELVHSAQEANHSIEQQKNKIDEIASAIEAMNSSVAEIAQHAISTSDHVNKAQQVCLESRTEMHANRNSIERLATSVSAAASNAHLLNKEADNVSNAMQEIQSIAEQTNLLALNAAIEAARAGEQGRGFAVVADEVRTLSSRTQLSTELISKSVQSMHAMLINWTDEMQASKLQADTCARDIGFASTKFEDIYQSVNEINQFTQQNTVAAEQQKRVTAEVTHNIHTITELSHSNLASLNVIEVAALNIKTHADKAKELRHTFRV</sequence>
<feature type="transmembrane region" description="Helical" evidence="5">
    <location>
        <begin position="149"/>
        <end position="166"/>
    </location>
</feature>
<gene>
    <name evidence="8" type="ORF">ABHN84_11495</name>
</gene>
<dbReference type="SUPFAM" id="SSF55785">
    <property type="entry name" value="PYP-like sensor domain (PAS domain)"/>
    <property type="match status" value="1"/>
</dbReference>
<dbReference type="Pfam" id="PF00015">
    <property type="entry name" value="MCPsignal"/>
    <property type="match status" value="1"/>
</dbReference>
<evidence type="ECO:0000259" key="7">
    <source>
        <dbReference type="PROSITE" id="PS50112"/>
    </source>
</evidence>
<evidence type="ECO:0000256" key="4">
    <source>
        <dbReference type="SAM" id="Coils"/>
    </source>
</evidence>
<keyword evidence="4" id="KW-0175">Coiled coil</keyword>
<keyword evidence="5" id="KW-0472">Membrane</keyword>
<feature type="domain" description="PAS" evidence="7">
    <location>
        <begin position="13"/>
        <end position="75"/>
    </location>
</feature>
<dbReference type="SMART" id="SM00091">
    <property type="entry name" value="PAS"/>
    <property type="match status" value="1"/>
</dbReference>
<dbReference type="GeneID" id="90569044"/>
<evidence type="ECO:0000313" key="8">
    <source>
        <dbReference type="EMBL" id="MEO3682909.1"/>
    </source>
</evidence>
<dbReference type="NCBIfam" id="TIGR00229">
    <property type="entry name" value="sensory_box"/>
    <property type="match status" value="1"/>
</dbReference>
<dbReference type="InterPro" id="IPR001610">
    <property type="entry name" value="PAC"/>
</dbReference>
<dbReference type="RefSeq" id="WP_273057896.1">
    <property type="nucleotide sequence ID" value="NZ_JAACRJ010000005.1"/>
</dbReference>